<reference evidence="4" key="1">
    <citation type="submission" date="2018-04" db="EMBL/GenBank/DDBJ databases">
        <authorList>
            <person name="Cornet L."/>
        </authorList>
    </citation>
    <scope>NUCLEOTIDE SEQUENCE [LARGE SCALE GENOMIC DNA]</scope>
</reference>
<dbReference type="InterPro" id="IPR027417">
    <property type="entry name" value="P-loop_NTPase"/>
</dbReference>
<evidence type="ECO:0000313" key="3">
    <source>
        <dbReference type="EMBL" id="PZO45816.1"/>
    </source>
</evidence>
<accession>A0A2W4WLN9</accession>
<reference evidence="3 4" key="2">
    <citation type="submission" date="2018-06" db="EMBL/GenBank/DDBJ databases">
        <title>Metagenomic assembly of (sub)arctic Cyanobacteria and their associated microbiome from non-axenic cultures.</title>
        <authorList>
            <person name="Baurain D."/>
        </authorList>
    </citation>
    <scope>NUCLEOTIDE SEQUENCE [LARGE SCALE GENOMIC DNA]</scope>
    <source>
        <strain evidence="3">ULC041bin1</strain>
    </source>
</reference>
<gene>
    <name evidence="3" type="ORF">DCF17_00260</name>
</gene>
<feature type="transmembrane region" description="Helical" evidence="1">
    <location>
        <begin position="243"/>
        <end position="262"/>
    </location>
</feature>
<keyword evidence="1" id="KW-0472">Membrane</keyword>
<name>A0A2W4WLN9_9CYAN</name>
<dbReference type="InterPro" id="IPR049945">
    <property type="entry name" value="AAA_22"/>
</dbReference>
<dbReference type="Gene3D" id="3.40.50.300">
    <property type="entry name" value="P-loop containing nucleotide triphosphate hydrolases"/>
    <property type="match status" value="1"/>
</dbReference>
<proteinExistence type="predicted"/>
<dbReference type="AlphaFoldDB" id="A0A2W4WLN9"/>
<organism evidence="3 4">
    <name type="scientific">Shackletoniella antarctica</name>
    <dbReference type="NCBI Taxonomy" id="268115"/>
    <lineage>
        <taxon>Bacteria</taxon>
        <taxon>Bacillati</taxon>
        <taxon>Cyanobacteriota</taxon>
        <taxon>Cyanophyceae</taxon>
        <taxon>Oculatellales</taxon>
        <taxon>Oculatellaceae</taxon>
        <taxon>Shackletoniella</taxon>
    </lineage>
</organism>
<dbReference type="EMBL" id="QBMN01000001">
    <property type="protein sequence ID" value="PZO45816.1"/>
    <property type="molecule type" value="Genomic_DNA"/>
</dbReference>
<keyword evidence="1" id="KW-0812">Transmembrane</keyword>
<feature type="transmembrane region" description="Helical" evidence="1">
    <location>
        <begin position="268"/>
        <end position="287"/>
    </location>
</feature>
<evidence type="ECO:0000256" key="1">
    <source>
        <dbReference type="SAM" id="Phobius"/>
    </source>
</evidence>
<keyword evidence="1" id="KW-1133">Transmembrane helix</keyword>
<feature type="domain" description="ORC1/DEAH AAA+ ATPase" evidence="2">
    <location>
        <begin position="46"/>
        <end position="166"/>
    </location>
</feature>
<evidence type="ECO:0000313" key="4">
    <source>
        <dbReference type="Proteomes" id="UP000249081"/>
    </source>
</evidence>
<sequence>MAQPAGSHSSLSVQVKPASARDGSTLVVEFREDDISQVIGSLLKGQSLLVLGEAGSGKSILGLEIAKRLGSDYQVAIASYAGSAKQTLIAIAESLGVPIETSDERPKPLTADQLRVEIRDDMNCGRRLLIADDAHRWPASLRYWMEELLRGKGLLLLLADRPPARDVFLKLPRMELEPLTPDEIRTIMYAEATAQGMAINPAKFADLQQRVGGNPALAKRVVHEELLGIGEEMSTDHRQYIDGTPFLIASLSAVGIVRFIGIGLGDKALYIVGGVATLLAMTLRTLFYSMNRKSTRLGK</sequence>
<dbReference type="Proteomes" id="UP000249081">
    <property type="component" value="Unassembled WGS sequence"/>
</dbReference>
<dbReference type="SUPFAM" id="SSF52540">
    <property type="entry name" value="P-loop containing nucleoside triphosphate hydrolases"/>
    <property type="match status" value="1"/>
</dbReference>
<evidence type="ECO:0000259" key="2">
    <source>
        <dbReference type="Pfam" id="PF13401"/>
    </source>
</evidence>
<dbReference type="Pfam" id="PF13401">
    <property type="entry name" value="AAA_22"/>
    <property type="match status" value="1"/>
</dbReference>
<dbReference type="GO" id="GO:0016887">
    <property type="term" value="F:ATP hydrolysis activity"/>
    <property type="evidence" value="ECO:0007669"/>
    <property type="project" value="InterPro"/>
</dbReference>
<comment type="caution">
    <text evidence="3">The sequence shown here is derived from an EMBL/GenBank/DDBJ whole genome shotgun (WGS) entry which is preliminary data.</text>
</comment>
<protein>
    <submittedName>
        <fullName evidence="3">9-O-acetyl-N-acetylneuraminate esterase</fullName>
    </submittedName>
</protein>